<dbReference type="Pfam" id="PF21369">
    <property type="entry name" value="STL11_N"/>
    <property type="match status" value="1"/>
</dbReference>
<dbReference type="GO" id="GO:0000974">
    <property type="term" value="C:Prp19 complex"/>
    <property type="evidence" value="ECO:0007669"/>
    <property type="project" value="TreeGrafter"/>
</dbReference>
<evidence type="ECO:0000259" key="7">
    <source>
        <dbReference type="PROSITE" id="PS50103"/>
    </source>
</evidence>
<organism evidence="8 9">
    <name type="scientific">Theileria parva</name>
    <name type="common">East coast fever infection agent</name>
    <dbReference type="NCBI Taxonomy" id="5875"/>
    <lineage>
        <taxon>Eukaryota</taxon>
        <taxon>Sar</taxon>
        <taxon>Alveolata</taxon>
        <taxon>Apicomplexa</taxon>
        <taxon>Aconoidasida</taxon>
        <taxon>Piroplasmida</taxon>
        <taxon>Theileriidae</taxon>
        <taxon>Theileria</taxon>
    </lineage>
</organism>
<feature type="domain" description="C3H1-type" evidence="7">
    <location>
        <begin position="147"/>
        <end position="174"/>
    </location>
</feature>
<dbReference type="Proteomes" id="UP000001949">
    <property type="component" value="Unassembled WGS sequence"/>
</dbReference>
<evidence type="ECO:0000256" key="4">
    <source>
        <dbReference type="ARBA" id="ARBA00022884"/>
    </source>
</evidence>
<dbReference type="GO" id="GO:0071006">
    <property type="term" value="C:U2-type catalytic step 1 spliceosome"/>
    <property type="evidence" value="ECO:0007669"/>
    <property type="project" value="TreeGrafter"/>
</dbReference>
<dbReference type="OMA" id="PYYRRNK"/>
<dbReference type="InterPro" id="IPR039171">
    <property type="entry name" value="Cwc2/Slt11"/>
</dbReference>
<keyword evidence="3 5" id="KW-0862">Zinc</keyword>
<dbReference type="Pfam" id="PF18345">
    <property type="entry name" value="zf_CCCH_4"/>
    <property type="match status" value="1"/>
</dbReference>
<evidence type="ECO:0000256" key="3">
    <source>
        <dbReference type="ARBA" id="ARBA00022833"/>
    </source>
</evidence>
<dbReference type="EMBL" id="AAGK01000002">
    <property type="protein sequence ID" value="EAN33167.1"/>
    <property type="molecule type" value="Genomic_DNA"/>
</dbReference>
<comment type="caution">
    <text evidence="8">The sequence shown here is derived from an EMBL/GenBank/DDBJ whole genome shotgun (WGS) entry which is preliminary data.</text>
</comment>
<dbReference type="GO" id="GO:0008270">
    <property type="term" value="F:zinc ion binding"/>
    <property type="evidence" value="ECO:0007669"/>
    <property type="project" value="UniProtKB-KW"/>
</dbReference>
<dbReference type="InParanoid" id="Q4N3V6"/>
<dbReference type="RefSeq" id="XP_765450.1">
    <property type="nucleotide sequence ID" value="XM_760357.1"/>
</dbReference>
<dbReference type="AlphaFoldDB" id="Q4N3V6"/>
<dbReference type="GO" id="GO:0071007">
    <property type="term" value="C:U2-type catalytic step 2 spliceosome"/>
    <property type="evidence" value="ECO:0007669"/>
    <property type="project" value="TreeGrafter"/>
</dbReference>
<keyword evidence="4" id="KW-0694">RNA-binding</keyword>
<dbReference type="PANTHER" id="PTHR14089">
    <property type="entry name" value="PRE-MRNA-SPLICING FACTOR RBM22"/>
    <property type="match status" value="1"/>
</dbReference>
<dbReference type="eggNOG" id="KOG0153">
    <property type="taxonomic scope" value="Eukaryota"/>
</dbReference>
<sequence length="234" mass="27120">MDSSARDITLLKGEKSEFPILCETCLGPNPLIRMMKHTMGRECKVCERPFTIFRWKPGPKARYKQTIICQICAKVKNLCQTCLFDLEYGLPIQVRDKFSSNPLELPDSNKNLIYKLNDIQNNPSNYQPNSNDEILRKIARVAPYYRRNKPRICTFWVRGACNRGEECPYSHEEDAFDPSLSKQTILSRYKGKNDPLAKKIISQLEQKLEAKPEDQEKPMEYPSMNPAEAIKRLN</sequence>
<name>Q4N3V6_THEPA</name>
<dbReference type="SUPFAM" id="SSF90229">
    <property type="entry name" value="CCCH zinc finger"/>
    <property type="match status" value="1"/>
</dbReference>
<gene>
    <name evidence="8" type="ordered locus">TP02_0882</name>
</gene>
<dbReference type="PANTHER" id="PTHR14089:SF6">
    <property type="entry name" value="PRE-MRNA-SPLICING FACTOR RBM22"/>
    <property type="match status" value="1"/>
</dbReference>
<keyword evidence="9" id="KW-1185">Reference proteome</keyword>
<proteinExistence type="predicted"/>
<dbReference type="FunCoup" id="Q4N3V6">
    <property type="interactions" value="376"/>
</dbReference>
<feature type="compositionally biased region" description="Basic and acidic residues" evidence="6">
    <location>
        <begin position="209"/>
        <end position="219"/>
    </location>
</feature>
<feature type="region of interest" description="Disordered" evidence="6">
    <location>
        <begin position="209"/>
        <end position="234"/>
    </location>
</feature>
<dbReference type="InterPro" id="IPR048995">
    <property type="entry name" value="STL11/RBM22-like_N"/>
</dbReference>
<dbReference type="KEGG" id="tpv:TP02_0882"/>
<evidence type="ECO:0000256" key="2">
    <source>
        <dbReference type="ARBA" id="ARBA00022771"/>
    </source>
</evidence>
<dbReference type="Gene3D" id="4.10.1000.10">
    <property type="entry name" value="Zinc finger, CCCH-type"/>
    <property type="match status" value="1"/>
</dbReference>
<evidence type="ECO:0000313" key="9">
    <source>
        <dbReference type="Proteomes" id="UP000001949"/>
    </source>
</evidence>
<accession>Q4N3V6</accession>
<dbReference type="GeneID" id="3502201"/>
<dbReference type="InterPro" id="IPR036855">
    <property type="entry name" value="Znf_CCCH_sf"/>
</dbReference>
<evidence type="ECO:0000313" key="8">
    <source>
        <dbReference type="EMBL" id="EAN33167.1"/>
    </source>
</evidence>
<feature type="zinc finger region" description="C3H1-type" evidence="5">
    <location>
        <begin position="147"/>
        <end position="174"/>
    </location>
</feature>
<dbReference type="STRING" id="5875.Q4N3V6"/>
<dbReference type="PROSITE" id="PS50103">
    <property type="entry name" value="ZF_C3H1"/>
    <property type="match status" value="1"/>
</dbReference>
<protein>
    <recommendedName>
        <fullName evidence="7">C3H1-type domain-containing protein</fullName>
    </recommendedName>
</protein>
<keyword evidence="2 5" id="KW-0863">Zinc-finger</keyword>
<dbReference type="SMART" id="SM00356">
    <property type="entry name" value="ZnF_C3H1"/>
    <property type="match status" value="1"/>
</dbReference>
<keyword evidence="1 5" id="KW-0479">Metal-binding</keyword>
<dbReference type="GO" id="GO:0036002">
    <property type="term" value="F:pre-mRNA binding"/>
    <property type="evidence" value="ECO:0007669"/>
    <property type="project" value="TreeGrafter"/>
</dbReference>
<reference evidence="8 9" key="1">
    <citation type="journal article" date="2005" name="Science">
        <title>Genome sequence of Theileria parva, a bovine pathogen that transforms lymphocytes.</title>
        <authorList>
            <person name="Gardner M.J."/>
            <person name="Bishop R."/>
            <person name="Shah T."/>
            <person name="de Villiers E.P."/>
            <person name="Carlton J.M."/>
            <person name="Hall N."/>
            <person name="Ren Q."/>
            <person name="Paulsen I.T."/>
            <person name="Pain A."/>
            <person name="Berriman M."/>
            <person name="Wilson R.J.M."/>
            <person name="Sato S."/>
            <person name="Ralph S.A."/>
            <person name="Mann D.J."/>
            <person name="Xiong Z."/>
            <person name="Shallom S.J."/>
            <person name="Weidman J."/>
            <person name="Jiang L."/>
            <person name="Lynn J."/>
            <person name="Weaver B."/>
            <person name="Shoaibi A."/>
            <person name="Domingo A.R."/>
            <person name="Wasawo D."/>
            <person name="Crabtree J."/>
            <person name="Wortman J.R."/>
            <person name="Haas B."/>
            <person name="Angiuoli S.V."/>
            <person name="Creasy T.H."/>
            <person name="Lu C."/>
            <person name="Suh B."/>
            <person name="Silva J.C."/>
            <person name="Utterback T.R."/>
            <person name="Feldblyum T.V."/>
            <person name="Pertea M."/>
            <person name="Allen J."/>
            <person name="Nierman W.C."/>
            <person name="Taracha E.L.N."/>
            <person name="Salzberg S.L."/>
            <person name="White O.R."/>
            <person name="Fitzhugh H.A."/>
            <person name="Morzaria S."/>
            <person name="Venter J.C."/>
            <person name="Fraser C.M."/>
            <person name="Nene V."/>
        </authorList>
    </citation>
    <scope>NUCLEOTIDE SEQUENCE [LARGE SCALE GENOMIC DNA]</scope>
    <source>
        <strain evidence="8 9">Muguga</strain>
    </source>
</reference>
<dbReference type="InterPro" id="IPR000571">
    <property type="entry name" value="Znf_CCCH"/>
</dbReference>
<evidence type="ECO:0000256" key="5">
    <source>
        <dbReference type="PROSITE-ProRule" id="PRU00723"/>
    </source>
</evidence>
<evidence type="ECO:0000256" key="6">
    <source>
        <dbReference type="SAM" id="MobiDB-lite"/>
    </source>
</evidence>
<dbReference type="GO" id="GO:0017070">
    <property type="term" value="F:U6 snRNA binding"/>
    <property type="evidence" value="ECO:0007669"/>
    <property type="project" value="TreeGrafter"/>
</dbReference>
<dbReference type="VEuPathDB" id="PiroplasmaDB:TpMuguga_02g00882"/>
<evidence type="ECO:0000256" key="1">
    <source>
        <dbReference type="ARBA" id="ARBA00022723"/>
    </source>
</evidence>